<dbReference type="FunFam" id="3.40.50.300:FF:001129">
    <property type="entry name" value="ras-related protein Rab-44 isoform X2"/>
    <property type="match status" value="1"/>
</dbReference>
<dbReference type="PROSITE" id="PS51421">
    <property type="entry name" value="RAS"/>
    <property type="match status" value="1"/>
</dbReference>
<dbReference type="Pfam" id="PF00071">
    <property type="entry name" value="Ras"/>
    <property type="match status" value="1"/>
</dbReference>
<dbReference type="InterPro" id="IPR005225">
    <property type="entry name" value="Small_GTP-bd"/>
</dbReference>
<dbReference type="InterPro" id="IPR050227">
    <property type="entry name" value="Rab"/>
</dbReference>
<keyword evidence="3" id="KW-0449">Lipoprotein</keyword>
<keyword evidence="4" id="KW-1185">Reference proteome</keyword>
<evidence type="ECO:0000313" key="4">
    <source>
        <dbReference type="Proteomes" id="UP000035642"/>
    </source>
</evidence>
<reference evidence="5" key="2">
    <citation type="submission" date="2017-02" db="UniProtKB">
        <authorList>
            <consortium name="WormBaseParasite"/>
        </authorList>
    </citation>
    <scope>IDENTIFICATION</scope>
</reference>
<dbReference type="WBParaSite" id="ACAC_0000477901-mRNA-1">
    <property type="protein sequence ID" value="ACAC_0000477901-mRNA-1"/>
    <property type="gene ID" value="ACAC_0000477901"/>
</dbReference>
<dbReference type="GO" id="GO:0005525">
    <property type="term" value="F:GTP binding"/>
    <property type="evidence" value="ECO:0007669"/>
    <property type="project" value="UniProtKB-KW"/>
</dbReference>
<dbReference type="AlphaFoldDB" id="A0A0K0D3Y4"/>
<protein>
    <submittedName>
        <fullName evidence="5">Ras-related protein Rab-30</fullName>
    </submittedName>
</protein>
<dbReference type="GO" id="GO:0003924">
    <property type="term" value="F:GTPase activity"/>
    <property type="evidence" value="ECO:0007669"/>
    <property type="project" value="InterPro"/>
</dbReference>
<dbReference type="PROSITE" id="PS51419">
    <property type="entry name" value="RAB"/>
    <property type="match status" value="1"/>
</dbReference>
<dbReference type="NCBIfam" id="TIGR00231">
    <property type="entry name" value="small_GTP"/>
    <property type="match status" value="1"/>
</dbReference>
<keyword evidence="1" id="KW-0547">Nucleotide-binding</keyword>
<keyword evidence="2" id="KW-0342">GTP-binding</keyword>
<reference evidence="4" key="1">
    <citation type="submission" date="2012-09" db="EMBL/GenBank/DDBJ databases">
        <authorList>
            <person name="Martin A.A."/>
        </authorList>
    </citation>
    <scope>NUCLEOTIDE SEQUENCE</scope>
</reference>
<evidence type="ECO:0000313" key="5">
    <source>
        <dbReference type="WBParaSite" id="ACAC_0000477901-mRNA-1"/>
    </source>
</evidence>
<dbReference type="PRINTS" id="PR00449">
    <property type="entry name" value="RASTRNSFRMNG"/>
</dbReference>
<evidence type="ECO:0000256" key="3">
    <source>
        <dbReference type="ARBA" id="ARBA00023288"/>
    </source>
</evidence>
<dbReference type="STRING" id="6313.A0A0K0D3Y4"/>
<dbReference type="SUPFAM" id="SSF52540">
    <property type="entry name" value="P-loop containing nucleoside triphosphate hydrolases"/>
    <property type="match status" value="1"/>
</dbReference>
<dbReference type="SMART" id="SM00173">
    <property type="entry name" value="RAS"/>
    <property type="match status" value="1"/>
</dbReference>
<dbReference type="Proteomes" id="UP000035642">
    <property type="component" value="Unassembled WGS sequence"/>
</dbReference>
<dbReference type="InterPro" id="IPR027417">
    <property type="entry name" value="P-loop_NTPase"/>
</dbReference>
<evidence type="ECO:0000256" key="2">
    <source>
        <dbReference type="ARBA" id="ARBA00023134"/>
    </source>
</evidence>
<dbReference type="SMART" id="SM00174">
    <property type="entry name" value="RHO"/>
    <property type="match status" value="1"/>
</dbReference>
<proteinExistence type="predicted"/>
<evidence type="ECO:0000256" key="1">
    <source>
        <dbReference type="ARBA" id="ARBA00022741"/>
    </source>
</evidence>
<dbReference type="SMART" id="SM00175">
    <property type="entry name" value="RAB"/>
    <property type="match status" value="1"/>
</dbReference>
<organism evidence="4 5">
    <name type="scientific">Angiostrongylus cantonensis</name>
    <name type="common">Rat lungworm</name>
    <dbReference type="NCBI Taxonomy" id="6313"/>
    <lineage>
        <taxon>Eukaryota</taxon>
        <taxon>Metazoa</taxon>
        <taxon>Ecdysozoa</taxon>
        <taxon>Nematoda</taxon>
        <taxon>Chromadorea</taxon>
        <taxon>Rhabditida</taxon>
        <taxon>Rhabditina</taxon>
        <taxon>Rhabditomorpha</taxon>
        <taxon>Strongyloidea</taxon>
        <taxon>Metastrongylidae</taxon>
        <taxon>Angiostrongylus</taxon>
    </lineage>
</organism>
<dbReference type="PANTHER" id="PTHR47977">
    <property type="entry name" value="RAS-RELATED PROTEIN RAB"/>
    <property type="match status" value="1"/>
</dbReference>
<dbReference type="Gene3D" id="3.40.50.300">
    <property type="entry name" value="P-loop containing nucleotide triphosphate hydrolases"/>
    <property type="match status" value="1"/>
</dbReference>
<sequence>MEDYNHVFKVVLVGNTTVGKTSLVQKFTQNIFSIDQQATIGVDFWLKTLKVDNDLIKLHIWDTAGQERFRSITRSYYRNAHAIVFVYDLTSPRSFQCIPEWIADVESLSNEESLKVLVANKLDKFCDRQVPMRIGRGFSAVNGFECFVETSALDSTNVNFLFEYVARRLRDHMKMIMRRFALLYSIR</sequence>
<name>A0A0K0D3Y4_ANGCA</name>
<accession>A0A0K0D3Y4</accession>
<dbReference type="InterPro" id="IPR001806">
    <property type="entry name" value="Small_GTPase"/>
</dbReference>